<reference evidence="1 2" key="1">
    <citation type="journal article" date="2018" name="ACS Chem. Biol.">
        <title>Ketoreductase domain dysfunction expands chemodiversity: malyngamide biosynthesis in the cyanobacterium Okeania hirsuta.</title>
        <authorList>
            <person name="Moss N.A."/>
            <person name="Leao T."/>
            <person name="Rankin M."/>
            <person name="McCullough T.M."/>
            <person name="Qu P."/>
            <person name="Korobeynikov A."/>
            <person name="Smith J.L."/>
            <person name="Gerwick L."/>
            <person name="Gerwick W.H."/>
        </authorList>
    </citation>
    <scope>NUCLEOTIDE SEQUENCE [LARGE SCALE GENOMIC DNA]</scope>
    <source>
        <strain evidence="1 2">PAB10Feb10-1</strain>
    </source>
</reference>
<dbReference type="AlphaFoldDB" id="A0A3N6P5Z8"/>
<dbReference type="Proteomes" id="UP000269154">
    <property type="component" value="Unassembled WGS sequence"/>
</dbReference>
<evidence type="ECO:0000313" key="2">
    <source>
        <dbReference type="Proteomes" id="UP000269154"/>
    </source>
</evidence>
<comment type="caution">
    <text evidence="1">The sequence shown here is derived from an EMBL/GenBank/DDBJ whole genome shotgun (WGS) entry which is preliminary data.</text>
</comment>
<evidence type="ECO:0000313" key="1">
    <source>
        <dbReference type="EMBL" id="RQH28737.1"/>
    </source>
</evidence>
<accession>A0A3N6P5Z8</accession>
<organism evidence="1 2">
    <name type="scientific">Okeania hirsuta</name>
    <dbReference type="NCBI Taxonomy" id="1458930"/>
    <lineage>
        <taxon>Bacteria</taxon>
        <taxon>Bacillati</taxon>
        <taxon>Cyanobacteriota</taxon>
        <taxon>Cyanophyceae</taxon>
        <taxon>Oscillatoriophycideae</taxon>
        <taxon>Oscillatoriales</taxon>
        <taxon>Microcoleaceae</taxon>
        <taxon>Okeania</taxon>
    </lineage>
</organism>
<proteinExistence type="predicted"/>
<protein>
    <submittedName>
        <fullName evidence="1">Uncharacterized protein</fullName>
    </submittedName>
</protein>
<name>A0A3N6P5Z8_9CYAN</name>
<dbReference type="EMBL" id="RCBY01000205">
    <property type="protein sequence ID" value="RQH28737.1"/>
    <property type="molecule type" value="Genomic_DNA"/>
</dbReference>
<sequence>MIVFVGLKLVKILWLSYAELRVAKESEIFFETALFQASNIMSNFLHCAVLKSKPTPGFPHRDCGLFL</sequence>
<keyword evidence="2" id="KW-1185">Reference proteome</keyword>
<gene>
    <name evidence="1" type="ORF">D5R40_25390</name>
</gene>